<feature type="compositionally biased region" description="Polar residues" evidence="1">
    <location>
        <begin position="49"/>
        <end position="61"/>
    </location>
</feature>
<sequence>MMISLEQVVLKMAAEIDQAKQTKDPNKIKQHARAIQLLADLILDGEGMSPSTTEQPSQSAFNEHELRQMMGMTSTSPQTPKNDYGQSDSKSIFDF</sequence>
<dbReference type="AlphaFoldDB" id="K0J083"/>
<keyword evidence="3" id="KW-1185">Reference proteome</keyword>
<dbReference type="EMBL" id="AP012050">
    <property type="protein sequence ID" value="BAM48214.1"/>
    <property type="molecule type" value="Genomic_DNA"/>
</dbReference>
<protein>
    <recommendedName>
        <fullName evidence="4">YwdI family protein</fullName>
    </recommendedName>
</protein>
<dbReference type="KEGG" id="axl:AXY_20820"/>
<evidence type="ECO:0000256" key="1">
    <source>
        <dbReference type="SAM" id="MobiDB-lite"/>
    </source>
</evidence>
<feature type="region of interest" description="Disordered" evidence="1">
    <location>
        <begin position="46"/>
        <end position="95"/>
    </location>
</feature>
<evidence type="ECO:0000313" key="3">
    <source>
        <dbReference type="Proteomes" id="UP000006294"/>
    </source>
</evidence>
<reference evidence="2 3" key="1">
    <citation type="submission" date="2011-01" db="EMBL/GenBank/DDBJ databases">
        <title>Whole genome sequence of Amphibacillus xylinus NBRC 15112.</title>
        <authorList>
            <person name="Nakazawa H."/>
            <person name="Katano Y."/>
            <person name="Nakamura S."/>
            <person name="Sasagawa M."/>
            <person name="Fukada J."/>
            <person name="Arai T."/>
            <person name="Sasakura N."/>
            <person name="Mochizuki D."/>
            <person name="Hosoyama A."/>
            <person name="Harada K."/>
            <person name="Horikawa H."/>
            <person name="Kato Y."/>
            <person name="Harada T."/>
            <person name="Sasaki K."/>
            <person name="Sekiguchi M."/>
            <person name="Hodoyama M."/>
            <person name="Nishiko R."/>
            <person name="Narita H."/>
            <person name="Hanamaki A."/>
            <person name="Hata C."/>
            <person name="Konno Y."/>
            <person name="Niimura Y."/>
            <person name="Yamazaki S."/>
            <person name="Fujita N."/>
        </authorList>
    </citation>
    <scope>NUCLEOTIDE SEQUENCE [LARGE SCALE GENOMIC DNA]</scope>
    <source>
        <strain evidence="3">ATCC 51415 / DSM 6626 / JCM 7361 / LMG 17667 / NBRC 15112 / Ep01</strain>
    </source>
</reference>
<evidence type="ECO:0000313" key="2">
    <source>
        <dbReference type="EMBL" id="BAM48214.1"/>
    </source>
</evidence>
<proteinExistence type="predicted"/>
<accession>K0J083</accession>
<dbReference type="eggNOG" id="ENOG5033C32">
    <property type="taxonomic scope" value="Bacteria"/>
</dbReference>
<dbReference type="HOGENOM" id="CLU_2366679_0_0_9"/>
<name>K0J083_AMPXN</name>
<dbReference type="InterPro" id="IPR035218">
    <property type="entry name" value="DUF5327"/>
</dbReference>
<organism evidence="2 3">
    <name type="scientific">Amphibacillus xylanus (strain ATCC 51415 / DSM 6626 / JCM 7361 / LMG 17667 / NBRC 15112 / Ep01)</name>
    <dbReference type="NCBI Taxonomy" id="698758"/>
    <lineage>
        <taxon>Bacteria</taxon>
        <taxon>Bacillati</taxon>
        <taxon>Bacillota</taxon>
        <taxon>Bacilli</taxon>
        <taxon>Bacillales</taxon>
        <taxon>Bacillaceae</taxon>
        <taxon>Amphibacillus</taxon>
    </lineage>
</organism>
<dbReference type="Pfam" id="PF17261">
    <property type="entry name" value="DUF5327"/>
    <property type="match status" value="1"/>
</dbReference>
<evidence type="ECO:0008006" key="4">
    <source>
        <dbReference type="Google" id="ProtNLM"/>
    </source>
</evidence>
<dbReference type="Proteomes" id="UP000006294">
    <property type="component" value="Chromosome"/>
</dbReference>
<feature type="compositionally biased region" description="Polar residues" evidence="1">
    <location>
        <begin position="71"/>
        <end position="95"/>
    </location>
</feature>
<dbReference type="STRING" id="698758.AXY_20820"/>
<gene>
    <name evidence="2" type="ordered locus">AXY_20820</name>
</gene>